<name>A0A1S7SAQ4_AGRTU</name>
<protein>
    <submittedName>
        <fullName evidence="1">Uncharacterized protein</fullName>
    </submittedName>
</protein>
<dbReference type="AlphaFoldDB" id="A0A1S7SAQ4"/>
<evidence type="ECO:0000313" key="2">
    <source>
        <dbReference type="Proteomes" id="UP000191897"/>
    </source>
</evidence>
<dbReference type="EMBL" id="FBWC01000036">
    <property type="protein sequence ID" value="CUX65322.1"/>
    <property type="molecule type" value="Genomic_DNA"/>
</dbReference>
<accession>A0A1S7SAQ4</accession>
<dbReference type="Proteomes" id="UP000191897">
    <property type="component" value="Unassembled WGS sequence"/>
</dbReference>
<sequence>MVAGRQPGRNPFASADPLTDAFFCRVDIRQINHDRSGVDIIGHRETLRDMHPHALDRQEALQVLLAVNRRHDLAGAESVDLRLGNVEGDVIPPAIITENLPCGKHSFGARRAKRQNRIDLWILSKIIGHGSGTCLGVPAWNTQAIHGKPGRFERIGKSAIPVGMADVIVEIMVHAHSRGGCAFPDDMFTGELARIGIITADIEHVRNPLVSRTRILGIDGDQGNITFHDLSQDPVDRSDIGNRRDNPVGPCVQSAIDQSSLDFRREPPRAQVFDIDVVARGGIEKPAAKDLPEDITQNVMGDSIKFQALRSH</sequence>
<evidence type="ECO:0000313" key="1">
    <source>
        <dbReference type="EMBL" id="CUX65322.1"/>
    </source>
</evidence>
<reference evidence="1 2" key="1">
    <citation type="submission" date="2016-01" db="EMBL/GenBank/DDBJ databases">
        <authorList>
            <person name="Oliw E.H."/>
        </authorList>
    </citation>
    <scope>NUCLEOTIDE SEQUENCE [LARGE SCALE GENOMIC DNA]</scope>
    <source>
        <strain evidence="1 2">Kerr 14</strain>
    </source>
</reference>
<gene>
    <name evidence="1" type="ORF">AGR4C_pa50004</name>
</gene>
<proteinExistence type="predicted"/>
<organism evidence="1 2">
    <name type="scientific">Agrobacterium tumefaciens str. Kerr 14</name>
    <dbReference type="NCBI Taxonomy" id="1183424"/>
    <lineage>
        <taxon>Bacteria</taxon>
        <taxon>Pseudomonadati</taxon>
        <taxon>Pseudomonadota</taxon>
        <taxon>Alphaproteobacteria</taxon>
        <taxon>Hyphomicrobiales</taxon>
        <taxon>Rhizobiaceae</taxon>
        <taxon>Rhizobium/Agrobacterium group</taxon>
        <taxon>Agrobacterium</taxon>
        <taxon>Agrobacterium tumefaciens complex</taxon>
    </lineage>
</organism>